<proteinExistence type="inferred from homology"/>
<feature type="compositionally biased region" description="Basic and acidic residues" evidence="6">
    <location>
        <begin position="16"/>
        <end position="26"/>
    </location>
</feature>
<dbReference type="SUPFAM" id="SSF46785">
    <property type="entry name" value="Winged helix' DNA-binding domain"/>
    <property type="match status" value="1"/>
</dbReference>
<keyword evidence="5" id="KW-0804">Transcription</keyword>
<gene>
    <name evidence="8" type="ordered locus">Namu_3402</name>
</gene>
<dbReference type="KEGG" id="nml:Namu_3402"/>
<dbReference type="RefSeq" id="WP_015748596.1">
    <property type="nucleotide sequence ID" value="NC_013235.1"/>
</dbReference>
<dbReference type="InterPro" id="IPR015422">
    <property type="entry name" value="PyrdxlP-dep_Trfase_small"/>
</dbReference>
<dbReference type="InterPro" id="IPR000524">
    <property type="entry name" value="Tscrpt_reg_HTH_GntR"/>
</dbReference>
<dbReference type="CDD" id="cd00609">
    <property type="entry name" value="AAT_like"/>
    <property type="match status" value="1"/>
</dbReference>
<dbReference type="InterPro" id="IPR036390">
    <property type="entry name" value="WH_DNA-bd_sf"/>
</dbReference>
<dbReference type="SUPFAM" id="SSF53383">
    <property type="entry name" value="PLP-dependent transferases"/>
    <property type="match status" value="1"/>
</dbReference>
<sequence length="515" mass="53499">MTQTTRVSAATLAKRLGPEPDGREQPAYRSLADRIRAAVLDGRLAVGTGLPSERELSTALGLSRTTVNAAYAQLRDQGWLVSRRGSGSTVRLPEDPAAPLRAAGASPAGATYAAGGIFGWRDGVGWHDELERAAGMIDLTTACLPAPAALAGAVATAAGELLPRYLGTDGYLPFGLPELRDVVAARYRAAGVPTTAEQILITSGAQHAFTLVLDTLSGPADRVVMECPTYPVALDAVRDRRRTPVPIGLGEPPDAAWDIELMAATLRQSAARLAYLMPDFQNPTGALMDAATREAVVVAARTARTLVLADESFRDMPFAGTAALPPPMAAFDIGADAAAGSTVLSLGSVSKSFWGGLRVGWVRAAPSLIQRLAATRALGDMAGPVLDQLVVASLLADPATALAEQRGRLAAGAAALTQALAVHLPDWQPSRPTGGTFLWVRLPGPFATDLALLAPSVGVRIAPGPRFGPDGTMESFVRLPFTVPPEQLVTAMRRLASIAGRAAAGSRTGLPGWVA</sequence>
<dbReference type="PANTHER" id="PTHR46577">
    <property type="entry name" value="HTH-TYPE TRANSCRIPTIONAL REGULATORY PROTEIN GABR"/>
    <property type="match status" value="1"/>
</dbReference>
<dbReference type="eggNOG" id="COG1167">
    <property type="taxonomic scope" value="Bacteria"/>
</dbReference>
<dbReference type="Pfam" id="PF00392">
    <property type="entry name" value="GntR"/>
    <property type="match status" value="1"/>
</dbReference>
<comment type="similarity">
    <text evidence="1">In the C-terminal section; belongs to the class-I pyridoxal-phosphate-dependent aminotransferase family.</text>
</comment>
<reference evidence="8 9" key="2">
    <citation type="journal article" date="2010" name="Stand. Genomic Sci.">
        <title>Complete genome sequence of Nakamurella multipartita type strain (Y-104).</title>
        <authorList>
            <person name="Tice H."/>
            <person name="Mayilraj S."/>
            <person name="Sims D."/>
            <person name="Lapidus A."/>
            <person name="Nolan M."/>
            <person name="Lucas S."/>
            <person name="Glavina Del Rio T."/>
            <person name="Copeland A."/>
            <person name="Cheng J.F."/>
            <person name="Meincke L."/>
            <person name="Bruce D."/>
            <person name="Goodwin L."/>
            <person name="Pitluck S."/>
            <person name="Ivanova N."/>
            <person name="Mavromatis K."/>
            <person name="Ovchinnikova G."/>
            <person name="Pati A."/>
            <person name="Chen A."/>
            <person name="Palaniappan K."/>
            <person name="Land M."/>
            <person name="Hauser L."/>
            <person name="Chang Y.J."/>
            <person name="Jeffries C.D."/>
            <person name="Detter J.C."/>
            <person name="Brettin T."/>
            <person name="Rohde M."/>
            <person name="Goker M."/>
            <person name="Bristow J."/>
            <person name="Eisen J.A."/>
            <person name="Markowitz V."/>
            <person name="Hugenholtz P."/>
            <person name="Kyrpides N.C."/>
            <person name="Klenk H.P."/>
            <person name="Chen F."/>
        </authorList>
    </citation>
    <scope>NUCLEOTIDE SEQUENCE [LARGE SCALE GENOMIC DNA]</scope>
    <source>
        <strain evidence="9">ATCC 700099 / DSM 44233 / CIP 104796 / JCM 9543 / NBRC 105858 / Y-104</strain>
    </source>
</reference>
<dbReference type="HOGENOM" id="CLU_017584_0_0_11"/>
<keyword evidence="8" id="KW-0808">Transferase</keyword>
<dbReference type="InterPro" id="IPR051446">
    <property type="entry name" value="HTH_trans_reg/aminotransferase"/>
</dbReference>
<dbReference type="GO" id="GO:0030170">
    <property type="term" value="F:pyridoxal phosphate binding"/>
    <property type="evidence" value="ECO:0007669"/>
    <property type="project" value="InterPro"/>
</dbReference>
<dbReference type="PRINTS" id="PR00035">
    <property type="entry name" value="HTHGNTR"/>
</dbReference>
<dbReference type="PANTHER" id="PTHR46577:SF1">
    <property type="entry name" value="HTH-TYPE TRANSCRIPTIONAL REGULATORY PROTEIN GABR"/>
    <property type="match status" value="1"/>
</dbReference>
<dbReference type="GO" id="GO:0003677">
    <property type="term" value="F:DNA binding"/>
    <property type="evidence" value="ECO:0007669"/>
    <property type="project" value="UniProtKB-KW"/>
</dbReference>
<keyword evidence="9" id="KW-1185">Reference proteome</keyword>
<dbReference type="Proteomes" id="UP000002218">
    <property type="component" value="Chromosome"/>
</dbReference>
<dbReference type="OrthoDB" id="199743at2"/>
<keyword evidence="3" id="KW-0805">Transcription regulation</keyword>
<feature type="domain" description="HTH gntR-type" evidence="7">
    <location>
        <begin position="25"/>
        <end position="93"/>
    </location>
</feature>
<dbReference type="Gene3D" id="1.10.10.10">
    <property type="entry name" value="Winged helix-like DNA-binding domain superfamily/Winged helix DNA-binding domain"/>
    <property type="match status" value="1"/>
</dbReference>
<dbReference type="InterPro" id="IPR036388">
    <property type="entry name" value="WH-like_DNA-bd_sf"/>
</dbReference>
<dbReference type="AlphaFoldDB" id="C8XE27"/>
<evidence type="ECO:0000313" key="8">
    <source>
        <dbReference type="EMBL" id="ACV79730.1"/>
    </source>
</evidence>
<dbReference type="PROSITE" id="PS50949">
    <property type="entry name" value="HTH_GNTR"/>
    <property type="match status" value="1"/>
</dbReference>
<dbReference type="InParanoid" id="C8XE27"/>
<evidence type="ECO:0000256" key="3">
    <source>
        <dbReference type="ARBA" id="ARBA00023015"/>
    </source>
</evidence>
<feature type="region of interest" description="Disordered" evidence="6">
    <location>
        <begin position="1"/>
        <end position="26"/>
    </location>
</feature>
<evidence type="ECO:0000256" key="5">
    <source>
        <dbReference type="ARBA" id="ARBA00023163"/>
    </source>
</evidence>
<reference evidence="9" key="1">
    <citation type="submission" date="2009-09" db="EMBL/GenBank/DDBJ databases">
        <title>The complete genome of Nakamurella multipartita DSM 44233.</title>
        <authorList>
            <consortium name="US DOE Joint Genome Institute (JGI-PGF)"/>
            <person name="Lucas S."/>
            <person name="Copeland A."/>
            <person name="Lapidus A."/>
            <person name="Glavina del Rio T."/>
            <person name="Dalin E."/>
            <person name="Tice H."/>
            <person name="Bruce D."/>
            <person name="Goodwin L."/>
            <person name="Pitluck S."/>
            <person name="Kyrpides N."/>
            <person name="Mavromatis K."/>
            <person name="Ivanova N."/>
            <person name="Ovchinnikova G."/>
            <person name="Sims D."/>
            <person name="Meincke L."/>
            <person name="Brettin T."/>
            <person name="Detter J.C."/>
            <person name="Han C."/>
            <person name="Larimer F."/>
            <person name="Land M."/>
            <person name="Hauser L."/>
            <person name="Markowitz V."/>
            <person name="Cheng J.-F."/>
            <person name="Hugenholtz P."/>
            <person name="Woyke T."/>
            <person name="Wu D."/>
            <person name="Klenk H.-P."/>
            <person name="Eisen J.A."/>
        </authorList>
    </citation>
    <scope>NUCLEOTIDE SEQUENCE [LARGE SCALE GENOMIC DNA]</scope>
    <source>
        <strain evidence="9">ATCC 700099 / DSM 44233 / CIP 104796 / JCM 9543 / NBRC 105858 / Y-104</strain>
    </source>
</reference>
<protein>
    <submittedName>
        <fullName evidence="8">Transcriptional regulator, GntR family with aminotransferase domain</fullName>
    </submittedName>
</protein>
<organism evidence="8 9">
    <name type="scientific">Nakamurella multipartita (strain ATCC 700099 / DSM 44233 / CIP 104796 / JCM 9543 / NBRC 105858 / Y-104)</name>
    <name type="common">Microsphaera multipartita</name>
    <dbReference type="NCBI Taxonomy" id="479431"/>
    <lineage>
        <taxon>Bacteria</taxon>
        <taxon>Bacillati</taxon>
        <taxon>Actinomycetota</taxon>
        <taxon>Actinomycetes</taxon>
        <taxon>Nakamurellales</taxon>
        <taxon>Nakamurellaceae</taxon>
        <taxon>Nakamurella</taxon>
    </lineage>
</organism>
<dbReference type="SMART" id="SM00345">
    <property type="entry name" value="HTH_GNTR"/>
    <property type="match status" value="1"/>
</dbReference>
<accession>C8XE27</accession>
<dbReference type="InterPro" id="IPR015421">
    <property type="entry name" value="PyrdxlP-dep_Trfase_major"/>
</dbReference>
<dbReference type="GO" id="GO:0003700">
    <property type="term" value="F:DNA-binding transcription factor activity"/>
    <property type="evidence" value="ECO:0007669"/>
    <property type="project" value="InterPro"/>
</dbReference>
<dbReference type="EMBL" id="CP001737">
    <property type="protein sequence ID" value="ACV79730.1"/>
    <property type="molecule type" value="Genomic_DNA"/>
</dbReference>
<dbReference type="InterPro" id="IPR004839">
    <property type="entry name" value="Aminotransferase_I/II_large"/>
</dbReference>
<keyword evidence="8" id="KW-0032">Aminotransferase</keyword>
<name>C8XE27_NAKMY</name>
<evidence type="ECO:0000256" key="1">
    <source>
        <dbReference type="ARBA" id="ARBA00005384"/>
    </source>
</evidence>
<evidence type="ECO:0000259" key="7">
    <source>
        <dbReference type="PROSITE" id="PS50949"/>
    </source>
</evidence>
<keyword evidence="2" id="KW-0663">Pyridoxal phosphate</keyword>
<evidence type="ECO:0000256" key="6">
    <source>
        <dbReference type="SAM" id="MobiDB-lite"/>
    </source>
</evidence>
<dbReference type="CDD" id="cd07377">
    <property type="entry name" value="WHTH_GntR"/>
    <property type="match status" value="1"/>
</dbReference>
<dbReference type="Gene3D" id="3.90.1150.10">
    <property type="entry name" value="Aspartate Aminotransferase, domain 1"/>
    <property type="match status" value="1"/>
</dbReference>
<dbReference type="Gene3D" id="3.40.640.10">
    <property type="entry name" value="Type I PLP-dependent aspartate aminotransferase-like (Major domain)"/>
    <property type="match status" value="1"/>
</dbReference>
<dbReference type="GO" id="GO:0008483">
    <property type="term" value="F:transaminase activity"/>
    <property type="evidence" value="ECO:0007669"/>
    <property type="project" value="UniProtKB-KW"/>
</dbReference>
<evidence type="ECO:0000256" key="2">
    <source>
        <dbReference type="ARBA" id="ARBA00022898"/>
    </source>
</evidence>
<evidence type="ECO:0000256" key="4">
    <source>
        <dbReference type="ARBA" id="ARBA00023125"/>
    </source>
</evidence>
<dbReference type="Pfam" id="PF00155">
    <property type="entry name" value="Aminotran_1_2"/>
    <property type="match status" value="1"/>
</dbReference>
<keyword evidence="4" id="KW-0238">DNA-binding</keyword>
<evidence type="ECO:0000313" key="9">
    <source>
        <dbReference type="Proteomes" id="UP000002218"/>
    </source>
</evidence>
<dbReference type="InterPro" id="IPR015424">
    <property type="entry name" value="PyrdxlP-dep_Trfase"/>
</dbReference>
<dbReference type="STRING" id="479431.Namu_3402"/>